<evidence type="ECO:0000313" key="1">
    <source>
        <dbReference type="EMBL" id="PTM54973.1"/>
    </source>
</evidence>
<protein>
    <submittedName>
        <fullName evidence="1">Uncharacterized protein</fullName>
    </submittedName>
</protein>
<comment type="caution">
    <text evidence="1">The sequence shown here is derived from an EMBL/GenBank/DDBJ whole genome shotgun (WGS) entry which is preliminary data.</text>
</comment>
<dbReference type="Proteomes" id="UP000241808">
    <property type="component" value="Unassembled WGS sequence"/>
</dbReference>
<proteinExistence type="predicted"/>
<name>A0A2T4Z2J1_9HYPH</name>
<keyword evidence="2" id="KW-1185">Reference proteome</keyword>
<accession>A0A2T4Z2J1</accession>
<dbReference type="RefSeq" id="WP_108177766.1">
    <property type="nucleotide sequence ID" value="NZ_JAIESU010000032.1"/>
</dbReference>
<dbReference type="AlphaFoldDB" id="A0A2T4Z2J1"/>
<evidence type="ECO:0000313" key="2">
    <source>
        <dbReference type="Proteomes" id="UP000241808"/>
    </source>
</evidence>
<organism evidence="1 2">
    <name type="scientific">Phreatobacter oligotrophus</name>
    <dbReference type="NCBI Taxonomy" id="1122261"/>
    <lineage>
        <taxon>Bacteria</taxon>
        <taxon>Pseudomonadati</taxon>
        <taxon>Pseudomonadota</taxon>
        <taxon>Alphaproteobacteria</taxon>
        <taxon>Hyphomicrobiales</taxon>
        <taxon>Phreatobacteraceae</taxon>
        <taxon>Phreatobacter</taxon>
    </lineage>
</organism>
<sequence length="72" mass="7979">MDHAARMPASSRSRRMDRIEFRLLMLASFPFFLCVTAIARLRGERTVSPESLSLFAEARAAAASAIPFAFMG</sequence>
<gene>
    <name evidence="1" type="ORF">C8P69_105123</name>
</gene>
<reference evidence="1 2" key="1">
    <citation type="submission" date="2018-04" db="EMBL/GenBank/DDBJ databases">
        <title>Genomic Encyclopedia of Archaeal and Bacterial Type Strains, Phase II (KMG-II): from individual species to whole genera.</title>
        <authorList>
            <person name="Goeker M."/>
        </authorList>
    </citation>
    <scope>NUCLEOTIDE SEQUENCE [LARGE SCALE GENOMIC DNA]</scope>
    <source>
        <strain evidence="1 2">DSM 25521</strain>
    </source>
</reference>
<dbReference type="EMBL" id="PZZL01000005">
    <property type="protein sequence ID" value="PTM54973.1"/>
    <property type="molecule type" value="Genomic_DNA"/>
</dbReference>